<sequence>GSEPTFVWRRSENDLGKKKPLVHPTEIRTLISPSSGVWLNTNQRVNQLRHRGGLHNLIDLIGLPPTIPLYIHHPPPPHRVRNYSQIFHVTLAVSLARYVEFDSH</sequence>
<protein>
    <submittedName>
        <fullName evidence="1">Uncharacterized protein</fullName>
    </submittedName>
</protein>
<evidence type="ECO:0000313" key="2">
    <source>
        <dbReference type="Proteomes" id="UP001153148"/>
    </source>
</evidence>
<comment type="caution">
    <text evidence="1">The sequence shown here is derived from an EMBL/GenBank/DDBJ whole genome shotgun (WGS) entry which is preliminary data.</text>
</comment>
<gene>
    <name evidence="1" type="ORF">TPAB3V08_LOCUS14518</name>
</gene>
<reference evidence="1" key="1">
    <citation type="submission" date="2021-03" db="EMBL/GenBank/DDBJ databases">
        <authorList>
            <person name="Tran Van P."/>
        </authorList>
    </citation>
    <scope>NUCLEOTIDE SEQUENCE</scope>
</reference>
<proteinExistence type="predicted"/>
<evidence type="ECO:0000313" key="1">
    <source>
        <dbReference type="EMBL" id="CAG2067575.1"/>
    </source>
</evidence>
<accession>A0ABN7PN18</accession>
<keyword evidence="2" id="KW-1185">Reference proteome</keyword>
<feature type="non-terminal residue" evidence="1">
    <location>
        <position position="1"/>
    </location>
</feature>
<name>A0ABN7PN18_TIMPD</name>
<feature type="non-terminal residue" evidence="1">
    <location>
        <position position="104"/>
    </location>
</feature>
<dbReference type="Proteomes" id="UP001153148">
    <property type="component" value="Unassembled WGS sequence"/>
</dbReference>
<organism evidence="1 2">
    <name type="scientific">Timema podura</name>
    <name type="common">Walking stick</name>
    <dbReference type="NCBI Taxonomy" id="61482"/>
    <lineage>
        <taxon>Eukaryota</taxon>
        <taxon>Metazoa</taxon>
        <taxon>Ecdysozoa</taxon>
        <taxon>Arthropoda</taxon>
        <taxon>Hexapoda</taxon>
        <taxon>Insecta</taxon>
        <taxon>Pterygota</taxon>
        <taxon>Neoptera</taxon>
        <taxon>Polyneoptera</taxon>
        <taxon>Phasmatodea</taxon>
        <taxon>Timematodea</taxon>
        <taxon>Timematoidea</taxon>
        <taxon>Timematidae</taxon>
        <taxon>Timema</taxon>
    </lineage>
</organism>
<dbReference type="EMBL" id="CAJPIN010071325">
    <property type="protein sequence ID" value="CAG2067575.1"/>
    <property type="molecule type" value="Genomic_DNA"/>
</dbReference>